<sequence>MEFKKVIERINALYNKSKNEGLTEEEKKEQAEIRKYYISVIKGNFKCNLNKVEKTNKASSNKSK</sequence>
<dbReference type="Gene3D" id="1.10.287.540">
    <property type="entry name" value="Helix hairpin bin"/>
    <property type="match status" value="1"/>
</dbReference>
<keyword evidence="1 2" id="KW-0963">Cytoplasm</keyword>
<gene>
    <name evidence="3" type="ORF">KDK92_09565</name>
</gene>
<dbReference type="InterPro" id="IPR009242">
    <property type="entry name" value="DUF896"/>
</dbReference>
<comment type="caution">
    <text evidence="3">The sequence shown here is derived from an EMBL/GenBank/DDBJ whole genome shotgun (WGS) entry which is preliminary data.</text>
</comment>
<protein>
    <recommendedName>
        <fullName evidence="2">UPF0291 protein KDK92_09565</fullName>
    </recommendedName>
</protein>
<reference evidence="3" key="1">
    <citation type="journal article" date="2021" name="mSystems">
        <title>Bacteria and Archaea Synergistically Convert Glycine Betaine to Biogenic Methane in the Formosa Cold Seep of the South China Sea.</title>
        <authorList>
            <person name="Li L."/>
            <person name="Zhang W."/>
            <person name="Zhang S."/>
            <person name="Song L."/>
            <person name="Sun Q."/>
            <person name="Zhang H."/>
            <person name="Xiang H."/>
            <person name="Dong X."/>
        </authorList>
    </citation>
    <scope>NUCLEOTIDE SEQUENCE</scope>
    <source>
        <strain evidence="3">ZWT</strain>
    </source>
</reference>
<proteinExistence type="inferred from homology"/>
<comment type="subcellular location">
    <subcellularLocation>
        <location evidence="2">Cytoplasm</location>
    </subcellularLocation>
</comment>
<comment type="similarity">
    <text evidence="2">Belongs to the UPF0291 family.</text>
</comment>
<dbReference type="GO" id="GO:0005737">
    <property type="term" value="C:cytoplasm"/>
    <property type="evidence" value="ECO:0007669"/>
    <property type="project" value="UniProtKB-SubCell"/>
</dbReference>
<accession>A0A9J6P266</accession>
<evidence type="ECO:0000256" key="2">
    <source>
        <dbReference type="HAMAP-Rule" id="MF_01103"/>
    </source>
</evidence>
<dbReference type="Pfam" id="PF05979">
    <property type="entry name" value="DUF896"/>
    <property type="match status" value="1"/>
</dbReference>
<reference evidence="3" key="2">
    <citation type="submission" date="2021-04" db="EMBL/GenBank/DDBJ databases">
        <authorList>
            <person name="Dong X."/>
        </authorList>
    </citation>
    <scope>NUCLEOTIDE SEQUENCE</scope>
    <source>
        <strain evidence="3">ZWT</strain>
    </source>
</reference>
<organism evidence="3 4">
    <name type="scientific">Oceanirhabdus seepicola</name>
    <dbReference type="NCBI Taxonomy" id="2828781"/>
    <lineage>
        <taxon>Bacteria</taxon>
        <taxon>Bacillati</taxon>
        <taxon>Bacillota</taxon>
        <taxon>Clostridia</taxon>
        <taxon>Eubacteriales</taxon>
        <taxon>Clostridiaceae</taxon>
        <taxon>Oceanirhabdus</taxon>
    </lineage>
</organism>
<name>A0A9J6P266_9CLOT</name>
<evidence type="ECO:0000313" key="3">
    <source>
        <dbReference type="EMBL" id="MCM1989989.1"/>
    </source>
</evidence>
<dbReference type="PANTHER" id="PTHR37300:SF1">
    <property type="entry name" value="UPF0291 PROTEIN YNZC"/>
    <property type="match status" value="1"/>
</dbReference>
<dbReference type="HAMAP" id="MF_01103">
    <property type="entry name" value="UPF0291"/>
    <property type="match status" value="1"/>
</dbReference>
<dbReference type="EMBL" id="JAGSOJ010000002">
    <property type="protein sequence ID" value="MCM1989989.1"/>
    <property type="molecule type" value="Genomic_DNA"/>
</dbReference>
<dbReference type="PANTHER" id="PTHR37300">
    <property type="entry name" value="UPF0291 PROTEIN CBO2609/CLC_2481"/>
    <property type="match status" value="1"/>
</dbReference>
<evidence type="ECO:0000256" key="1">
    <source>
        <dbReference type="ARBA" id="ARBA00022490"/>
    </source>
</evidence>
<dbReference type="SUPFAM" id="SSF158221">
    <property type="entry name" value="YnzC-like"/>
    <property type="match status" value="1"/>
</dbReference>
<dbReference type="RefSeq" id="WP_250859907.1">
    <property type="nucleotide sequence ID" value="NZ_JAGSOJ010000002.1"/>
</dbReference>
<keyword evidence="4" id="KW-1185">Reference proteome</keyword>
<dbReference type="Proteomes" id="UP001056429">
    <property type="component" value="Unassembled WGS sequence"/>
</dbReference>
<dbReference type="AlphaFoldDB" id="A0A9J6P266"/>
<evidence type="ECO:0000313" key="4">
    <source>
        <dbReference type="Proteomes" id="UP001056429"/>
    </source>
</evidence>